<evidence type="ECO:0000313" key="7">
    <source>
        <dbReference type="EMBL" id="MBS2210955.1"/>
    </source>
</evidence>
<reference evidence="7 8" key="1">
    <citation type="journal article" date="2014" name="Int. J. Syst. Evol. Microbiol.">
        <title>Carboxylicivirga gen. nov. in the family Marinilabiliaceae with two novel species, Carboxylicivirga mesophila sp. nov. and Carboxylicivirga taeanensis sp. nov., and reclassification of Cytophaga fermentans as Saccharicrinis fermentans gen. nov., comb. nov.</title>
        <authorList>
            <person name="Yang S.H."/>
            <person name="Seo H.S."/>
            <person name="Woo J.H."/>
            <person name="Oh H.M."/>
            <person name="Jang H."/>
            <person name="Lee J.H."/>
            <person name="Kim S.J."/>
            <person name="Kwon K.K."/>
        </authorList>
    </citation>
    <scope>NUCLEOTIDE SEQUENCE [LARGE SCALE GENOMIC DNA]</scope>
    <source>
        <strain evidence="7 8">JCM 18290</strain>
    </source>
</reference>
<organism evidence="7 8">
    <name type="scientific">Carboxylicivirga mesophila</name>
    <dbReference type="NCBI Taxonomy" id="1166478"/>
    <lineage>
        <taxon>Bacteria</taxon>
        <taxon>Pseudomonadati</taxon>
        <taxon>Bacteroidota</taxon>
        <taxon>Bacteroidia</taxon>
        <taxon>Marinilabiliales</taxon>
        <taxon>Marinilabiliaceae</taxon>
        <taxon>Carboxylicivirga</taxon>
    </lineage>
</organism>
<dbReference type="Gene3D" id="2.60.40.1180">
    <property type="entry name" value="Golgi alpha-mannosidase II"/>
    <property type="match status" value="1"/>
</dbReference>
<dbReference type="PANTHER" id="PTHR31308">
    <property type="match status" value="1"/>
</dbReference>
<dbReference type="InterPro" id="IPR018087">
    <property type="entry name" value="Glyco_hydro_5_CS"/>
</dbReference>
<dbReference type="InterPro" id="IPR052066">
    <property type="entry name" value="Glycosphingolipid_Hydrolases"/>
</dbReference>
<proteinExistence type="inferred from homology"/>
<comment type="similarity">
    <text evidence="1 4">Belongs to the glycosyl hydrolase 5 (cellulase A) family.</text>
</comment>
<dbReference type="RefSeq" id="WP_212226762.1">
    <property type="nucleotide sequence ID" value="NZ_JAGUCN010000005.1"/>
</dbReference>
<protein>
    <submittedName>
        <fullName evidence="7">Cellulase family glycosylhydrolase</fullName>
    </submittedName>
</protein>
<dbReference type="InterPro" id="IPR041036">
    <property type="entry name" value="GH5_C"/>
</dbReference>
<keyword evidence="8" id="KW-1185">Reference proteome</keyword>
<feature type="domain" description="Glycoside hydrolase family 5 C-terminal" evidence="6">
    <location>
        <begin position="434"/>
        <end position="478"/>
    </location>
</feature>
<dbReference type="Proteomes" id="UP000721861">
    <property type="component" value="Unassembled WGS sequence"/>
</dbReference>
<dbReference type="SUPFAM" id="SSF51445">
    <property type="entry name" value="(Trans)glycosidases"/>
    <property type="match status" value="1"/>
</dbReference>
<dbReference type="EMBL" id="JAGUCN010000005">
    <property type="protein sequence ID" value="MBS2210955.1"/>
    <property type="molecule type" value="Genomic_DNA"/>
</dbReference>
<evidence type="ECO:0000259" key="5">
    <source>
        <dbReference type="Pfam" id="PF00150"/>
    </source>
</evidence>
<dbReference type="PROSITE" id="PS00659">
    <property type="entry name" value="GLYCOSYL_HYDROL_F5"/>
    <property type="match status" value="1"/>
</dbReference>
<dbReference type="InterPro" id="IPR013780">
    <property type="entry name" value="Glyco_hydro_b"/>
</dbReference>
<gene>
    <name evidence="7" type="ORF">KEM09_06065</name>
</gene>
<sequence length="525" mass="59717">MKKVAIVLLAGLLSWSCTNEHGLPMPSKITVKGDIFIDEYGRQVILNGINVVNKNKDDNYLYKGGPEFYKLLKQQGFNCIRLGIIWDGLEPQPGVYSEAYLKELDKRIAWAAENDLFVVLDMHQDLFSVKYADGAPEWATITGDKPHTTGAIWSDAYLLSEAVQTAFDHFWNNSPARDGIGIQDHYAALWQHVAQRYAHYSNVIGYDIMNEPFAGSSAQLAMPALLNAYGTMMYQKHGVVMSEEELALTWGNEQKRTEALKQLTDEASYAAVIDALQEVNQQFESTHLQAMYQKVANAIRQVDQRSVLFLEHSYFSNMGVRSSIQRVVLEDGTPDSQVAYAPHGYDLVTDTRDAAAASNERVNFIYRRIQEKGKELHMPVWMGEWGAYYNHSEDIIPVAQHAISLIEQYQFGQAYWSYDEGTEKLGYFQQAILRPYPVCTNGRLLNYRFERESGLFTITWQEDGLTDAPTMLFVPDVKRLSIQNLPFKAHINELEGTEHGWLVIQPLGKQEQRSISISLNERLMK</sequence>
<accession>A0ABS5K7M8</accession>
<feature type="domain" description="Glycoside hydrolase family 5" evidence="5">
    <location>
        <begin position="38"/>
        <end position="419"/>
    </location>
</feature>
<dbReference type="InterPro" id="IPR001547">
    <property type="entry name" value="Glyco_hydro_5"/>
</dbReference>
<evidence type="ECO:0000256" key="3">
    <source>
        <dbReference type="ARBA" id="ARBA00023295"/>
    </source>
</evidence>
<dbReference type="Pfam" id="PF18564">
    <property type="entry name" value="Glyco_hydro_5_C"/>
    <property type="match status" value="1"/>
</dbReference>
<dbReference type="InterPro" id="IPR017853">
    <property type="entry name" value="GH"/>
</dbReference>
<evidence type="ECO:0000256" key="4">
    <source>
        <dbReference type="RuleBase" id="RU361153"/>
    </source>
</evidence>
<keyword evidence="2 4" id="KW-0378">Hydrolase</keyword>
<comment type="caution">
    <text evidence="7">The sequence shown here is derived from an EMBL/GenBank/DDBJ whole genome shotgun (WGS) entry which is preliminary data.</text>
</comment>
<evidence type="ECO:0000256" key="1">
    <source>
        <dbReference type="ARBA" id="ARBA00005641"/>
    </source>
</evidence>
<evidence type="ECO:0000256" key="2">
    <source>
        <dbReference type="ARBA" id="ARBA00022801"/>
    </source>
</evidence>
<name>A0ABS5K7M8_9BACT</name>
<dbReference type="PANTHER" id="PTHR31308:SF3">
    <property type="entry name" value="ENDOGLYCOCERAMIDASE"/>
    <property type="match status" value="1"/>
</dbReference>
<dbReference type="Gene3D" id="3.20.20.80">
    <property type="entry name" value="Glycosidases"/>
    <property type="match status" value="1"/>
</dbReference>
<evidence type="ECO:0000313" key="8">
    <source>
        <dbReference type="Proteomes" id="UP000721861"/>
    </source>
</evidence>
<evidence type="ECO:0000259" key="6">
    <source>
        <dbReference type="Pfam" id="PF18564"/>
    </source>
</evidence>
<dbReference type="Pfam" id="PF00150">
    <property type="entry name" value="Cellulase"/>
    <property type="match status" value="1"/>
</dbReference>
<keyword evidence="3 4" id="KW-0326">Glycosidase</keyword>